<keyword evidence="3" id="KW-1185">Reference proteome</keyword>
<comment type="caution">
    <text evidence="2">The sequence shown here is derived from an EMBL/GenBank/DDBJ whole genome shotgun (WGS) entry which is preliminary data.</text>
</comment>
<dbReference type="Pfam" id="PF16087">
    <property type="entry name" value="DUF4817"/>
    <property type="match status" value="1"/>
</dbReference>
<reference evidence="2" key="1">
    <citation type="submission" date="2020-08" db="EMBL/GenBank/DDBJ databases">
        <title>Multicomponent nature underlies the extraordinary mechanical properties of spider dragline silk.</title>
        <authorList>
            <person name="Kono N."/>
            <person name="Nakamura H."/>
            <person name="Mori M."/>
            <person name="Yoshida Y."/>
            <person name="Ohtoshi R."/>
            <person name="Malay A.D."/>
            <person name="Moran D.A.P."/>
            <person name="Tomita M."/>
            <person name="Numata K."/>
            <person name="Arakawa K."/>
        </authorList>
    </citation>
    <scope>NUCLEOTIDE SEQUENCE</scope>
</reference>
<organism evidence="2 3">
    <name type="scientific">Trichonephila inaurata madagascariensis</name>
    <dbReference type="NCBI Taxonomy" id="2747483"/>
    <lineage>
        <taxon>Eukaryota</taxon>
        <taxon>Metazoa</taxon>
        <taxon>Ecdysozoa</taxon>
        <taxon>Arthropoda</taxon>
        <taxon>Chelicerata</taxon>
        <taxon>Arachnida</taxon>
        <taxon>Araneae</taxon>
        <taxon>Araneomorphae</taxon>
        <taxon>Entelegynae</taxon>
        <taxon>Araneoidea</taxon>
        <taxon>Nephilidae</taxon>
        <taxon>Trichonephila</taxon>
        <taxon>Trichonephila inaurata</taxon>
    </lineage>
</organism>
<evidence type="ECO:0000259" key="1">
    <source>
        <dbReference type="Pfam" id="PF16087"/>
    </source>
</evidence>
<evidence type="ECO:0000313" key="3">
    <source>
        <dbReference type="Proteomes" id="UP000886998"/>
    </source>
</evidence>
<dbReference type="GO" id="GO:0003676">
    <property type="term" value="F:nucleic acid binding"/>
    <property type="evidence" value="ECO:0007669"/>
    <property type="project" value="InterPro"/>
</dbReference>
<accession>A0A8X6XKZ0</accession>
<dbReference type="InterPro" id="IPR032135">
    <property type="entry name" value="DUF4817"/>
</dbReference>
<name>A0A8X6XKZ0_9ARAC</name>
<feature type="domain" description="DUF4817" evidence="1">
    <location>
        <begin position="8"/>
        <end position="54"/>
    </location>
</feature>
<dbReference type="InterPro" id="IPR036397">
    <property type="entry name" value="RNaseH_sf"/>
</dbReference>
<dbReference type="Gene3D" id="3.30.420.10">
    <property type="entry name" value="Ribonuclease H-like superfamily/Ribonuclease H"/>
    <property type="match status" value="1"/>
</dbReference>
<dbReference type="Proteomes" id="UP000886998">
    <property type="component" value="Unassembled WGS sequence"/>
</dbReference>
<dbReference type="PANTHER" id="PTHR47326">
    <property type="entry name" value="TRANSPOSABLE ELEMENT TC3 TRANSPOSASE-LIKE PROTEIN"/>
    <property type="match status" value="1"/>
</dbReference>
<dbReference type="PANTHER" id="PTHR47326:SF1">
    <property type="entry name" value="HTH PSQ-TYPE DOMAIN-CONTAINING PROTEIN"/>
    <property type="match status" value="1"/>
</dbReference>
<protein>
    <submittedName>
        <fullName evidence="2">Putative DD41D transposase</fullName>
    </submittedName>
</protein>
<dbReference type="OrthoDB" id="6436543at2759"/>
<dbReference type="EMBL" id="BMAV01010626">
    <property type="protein sequence ID" value="GFY55883.1"/>
    <property type="molecule type" value="Genomic_DNA"/>
</dbReference>
<proteinExistence type="predicted"/>
<gene>
    <name evidence="2" type="ORF">TNIN_358391</name>
</gene>
<sequence>MVKYTNEPLQILKIYYRNSESVAATLKTLTPIFSRNSRPSRQAVTSLVKKFESTYSLCDVAVPVRLRVCRSVENIAAVETSVANDPNQSIPRRSQELGIAKTTLWRILRKDLTLHPYKIRLTQELKSMDHSKRRTFSDWALEKMRQDDQFHRKIIFSDEAHFWLNGFVNTQNMRYWAGENPHMPNEKPLHPQKITVWCGLHAGGVIGPYFFVDDSGRHVTVNGDRYRAMIIDYFWPESEYMDLDSMWFQQDGATSHTAHVTIDLLKNKFDERVISRNGPVDWPPRSCDLAPLDFFLWDYVKSLVYANKPTTLEELKANIEREIAAVSAEMCGRVMGKIRSNESTATKVPAVAI</sequence>
<dbReference type="AlphaFoldDB" id="A0A8X6XKZ0"/>
<evidence type="ECO:0000313" key="2">
    <source>
        <dbReference type="EMBL" id="GFY55883.1"/>
    </source>
</evidence>